<keyword evidence="2" id="KW-1003">Cell membrane</keyword>
<organism evidence="6 7">
    <name type="scientific">Dyadobacter beijingensis</name>
    <dbReference type="NCBI Taxonomy" id="365489"/>
    <lineage>
        <taxon>Bacteria</taxon>
        <taxon>Pseudomonadati</taxon>
        <taxon>Bacteroidota</taxon>
        <taxon>Cytophagia</taxon>
        <taxon>Cytophagales</taxon>
        <taxon>Spirosomataceae</taxon>
        <taxon>Dyadobacter</taxon>
    </lineage>
</organism>
<keyword evidence="4" id="KW-0862">Zinc</keyword>
<proteinExistence type="predicted"/>
<keyword evidence="7" id="KW-1185">Reference proteome</keyword>
<sequence>MASDMTARKSAFDEETVLHELKRFLPAMSPSRTFTYQNPLRGFQDRKFHDAAREANEILGIGTTLLPEEYRAFYNSKRVKPDILEKVVLKKKGAARTFEWQDKVLMKKFGADASPRIGKLRAAWKKQYKIDLDEEVHPTLFRLLGACLAPRTAAWQFPVRGLGFLDSMREMEANSLVSVFKTVRARNLLLHTRPGIADLLQVVVGDETHFQQYLFDQQFAHRGWSGLVMEMEDRNSLFSEGRMVAMYDLVIFELLLEIDALDHRLKNRWQPLSAGLAEVPGKLFAPVPASEKHEVLAIWQEAVEWSYYDQLLSRLYHRTGAEPHSRPLWPAHGRPEESPAAKAPGTTCLIGGPLLARNFPADDLVSINPYDFADDPEGELLAEIFETAIPSCGAINLEYFFSRTGLNNRPYAAAEDTPGLVEPSGAKGDLRTGLPARMAERDVPMRLLCVTEHYPETVLKVIGRLGSARSWLVNEWVHLVVVDPDTRELSVLRNGKMVAYKSDRRLAAVH</sequence>
<dbReference type="PANTHER" id="PTHR38344:SF1">
    <property type="entry name" value="INORGANIC CARBON TRANSPORTER SUBUNIT DABA-RELATED"/>
    <property type="match status" value="1"/>
</dbReference>
<evidence type="ECO:0000256" key="4">
    <source>
        <dbReference type="ARBA" id="ARBA00022833"/>
    </source>
</evidence>
<evidence type="ECO:0000256" key="3">
    <source>
        <dbReference type="ARBA" id="ARBA00022723"/>
    </source>
</evidence>
<comment type="caution">
    <text evidence="6">The sequence shown here is derived from an EMBL/GenBank/DDBJ whole genome shotgun (WGS) entry which is preliminary data.</text>
</comment>
<accession>A0ABQ2HJK6</accession>
<evidence type="ECO:0000256" key="5">
    <source>
        <dbReference type="ARBA" id="ARBA00023136"/>
    </source>
</evidence>
<dbReference type="PANTHER" id="PTHR38344">
    <property type="entry name" value="UPF0753 PROTEIN AQ_863"/>
    <property type="match status" value="1"/>
</dbReference>
<evidence type="ECO:0000256" key="1">
    <source>
        <dbReference type="ARBA" id="ARBA00022448"/>
    </source>
</evidence>
<dbReference type="Proteomes" id="UP000632339">
    <property type="component" value="Unassembled WGS sequence"/>
</dbReference>
<gene>
    <name evidence="6" type="ORF">GCM10010967_12490</name>
</gene>
<keyword evidence="5" id="KW-0472">Membrane</keyword>
<protein>
    <submittedName>
        <fullName evidence="6">Uncharacterized protein</fullName>
    </submittedName>
</protein>
<name>A0ABQ2HJK6_9BACT</name>
<evidence type="ECO:0000256" key="2">
    <source>
        <dbReference type="ARBA" id="ARBA00022475"/>
    </source>
</evidence>
<reference evidence="7" key="1">
    <citation type="journal article" date="2019" name="Int. J. Syst. Evol. Microbiol.">
        <title>The Global Catalogue of Microorganisms (GCM) 10K type strain sequencing project: providing services to taxonomists for standard genome sequencing and annotation.</title>
        <authorList>
            <consortium name="The Broad Institute Genomics Platform"/>
            <consortium name="The Broad Institute Genome Sequencing Center for Infectious Disease"/>
            <person name="Wu L."/>
            <person name="Ma J."/>
        </authorList>
    </citation>
    <scope>NUCLEOTIDE SEQUENCE [LARGE SCALE GENOMIC DNA]</scope>
    <source>
        <strain evidence="7">CGMCC 1.6375</strain>
    </source>
</reference>
<keyword evidence="1" id="KW-0813">Transport</keyword>
<dbReference type="InterPro" id="IPR018752">
    <property type="entry name" value="DabA"/>
</dbReference>
<dbReference type="Pfam" id="PF10070">
    <property type="entry name" value="DabA"/>
    <property type="match status" value="2"/>
</dbReference>
<evidence type="ECO:0000313" key="6">
    <source>
        <dbReference type="EMBL" id="GGM82337.1"/>
    </source>
</evidence>
<dbReference type="EMBL" id="BMLI01000001">
    <property type="protein sequence ID" value="GGM82337.1"/>
    <property type="molecule type" value="Genomic_DNA"/>
</dbReference>
<evidence type="ECO:0000313" key="7">
    <source>
        <dbReference type="Proteomes" id="UP000632339"/>
    </source>
</evidence>
<keyword evidence="3" id="KW-0479">Metal-binding</keyword>